<accession>A0ABD4T0A0</accession>
<dbReference type="InterPro" id="IPR016039">
    <property type="entry name" value="Thiolase-like"/>
</dbReference>
<dbReference type="SUPFAM" id="SSF53901">
    <property type="entry name" value="Thiolase-like"/>
    <property type="match status" value="2"/>
</dbReference>
<dbReference type="AlphaFoldDB" id="A0ABD4T0A0"/>
<sequence length="379" mass="39329">MTTTVVVTGMGLSTALGDHCQATWSGLLAGKTGLVSHKPFADLPATVMGLVHPPAPAGLSELLLPVVEAALADAGWTTLPAAEVGIVMGSSRGTQRELELEAQRPQTNWIDLVGESPSVQVARHLSVCGPILAPRAACATGLWAIAQGADLIRHDHCKVALVGGAEAPITPLTLAGFRKMGALSAEAARPFDQNRSGFSLAEGSACLVLESLVHAQQRQARIYGTVLGFGATADAYHVSAPNPRPLAALIAIRQCLARSSLAPHQVDFIHAHGTGTRLNDAGEAAMIAQLFPHRPFVTSSKGATGHTLGASGAMGSVLCLLALRHQRVPPCTGLTQRDAAFEIELPFQAVSAPLQHALCLSFGFGGQNAAIAFTRSGER</sequence>
<evidence type="ECO:0000259" key="4">
    <source>
        <dbReference type="PROSITE" id="PS52004"/>
    </source>
</evidence>
<dbReference type="GO" id="GO:0004315">
    <property type="term" value="F:3-oxoacyl-[acyl-carrier-protein] synthase activity"/>
    <property type="evidence" value="ECO:0007669"/>
    <property type="project" value="UniProtKB-EC"/>
</dbReference>
<dbReference type="NCBIfam" id="NF004618">
    <property type="entry name" value="PRK05952.1"/>
    <property type="match status" value="1"/>
</dbReference>
<reference evidence="5 6" key="1">
    <citation type="journal article" date="2015" name="Genome Announc.">
        <title>Draft Genome Sequence of Filamentous Marine Cyanobacterium Lyngbya confervoides Strain BDU141951.</title>
        <authorList>
            <person name="Chandrababunaidu M.M."/>
            <person name="Sen D."/>
            <person name="Tripathy S."/>
        </authorList>
    </citation>
    <scope>NUCLEOTIDE SEQUENCE [LARGE SCALE GENOMIC DNA]</scope>
    <source>
        <strain evidence="5 6">BDU141951</strain>
    </source>
</reference>
<dbReference type="PROSITE" id="PS52004">
    <property type="entry name" value="KS3_2"/>
    <property type="match status" value="1"/>
</dbReference>
<gene>
    <name evidence="5" type="ORF">QQ91_0002650</name>
</gene>
<dbReference type="PANTHER" id="PTHR11712:SF347">
    <property type="entry name" value="BETA KETOACYL-ACYL CARRIER PROTEIN SYNTHASE"/>
    <property type="match status" value="1"/>
</dbReference>
<dbReference type="Pfam" id="PF02801">
    <property type="entry name" value="Ketoacyl-synt_C"/>
    <property type="match status" value="1"/>
</dbReference>
<feature type="domain" description="Ketosynthase family 3 (KS3)" evidence="4">
    <location>
        <begin position="1"/>
        <end position="375"/>
    </location>
</feature>
<evidence type="ECO:0000256" key="2">
    <source>
        <dbReference type="ARBA" id="ARBA00022679"/>
    </source>
</evidence>
<evidence type="ECO:0000313" key="5">
    <source>
        <dbReference type="EMBL" id="MCM1981732.1"/>
    </source>
</evidence>
<dbReference type="Gene3D" id="3.40.47.10">
    <property type="match status" value="1"/>
</dbReference>
<dbReference type="EC" id="2.3.1.179" evidence="5"/>
<dbReference type="EMBL" id="JTHE03000018">
    <property type="protein sequence ID" value="MCM1981732.1"/>
    <property type="molecule type" value="Genomic_DNA"/>
</dbReference>
<protein>
    <submittedName>
        <fullName evidence="5">Beta-ketoacyl-ACP synthase</fullName>
        <ecNumber evidence="5">2.3.1.179</ecNumber>
    </submittedName>
</protein>
<dbReference type="InterPro" id="IPR014031">
    <property type="entry name" value="Ketoacyl_synth_C"/>
</dbReference>
<evidence type="ECO:0000313" key="6">
    <source>
        <dbReference type="Proteomes" id="UP000031561"/>
    </source>
</evidence>
<evidence type="ECO:0000256" key="1">
    <source>
        <dbReference type="ARBA" id="ARBA00008467"/>
    </source>
</evidence>
<dbReference type="PANTHER" id="PTHR11712">
    <property type="entry name" value="POLYKETIDE SYNTHASE-RELATED"/>
    <property type="match status" value="1"/>
</dbReference>
<dbReference type="Pfam" id="PF00109">
    <property type="entry name" value="ketoacyl-synt"/>
    <property type="match status" value="1"/>
</dbReference>
<comment type="similarity">
    <text evidence="1 3">Belongs to the thiolase-like superfamily. Beta-ketoacyl-ACP synthases family.</text>
</comment>
<name>A0ABD4T0A0_9CYAN</name>
<proteinExistence type="inferred from homology"/>
<dbReference type="InterPro" id="IPR014030">
    <property type="entry name" value="Ketoacyl_synth_N"/>
</dbReference>
<organism evidence="5 6">
    <name type="scientific">Lyngbya confervoides BDU141951</name>
    <dbReference type="NCBI Taxonomy" id="1574623"/>
    <lineage>
        <taxon>Bacteria</taxon>
        <taxon>Bacillati</taxon>
        <taxon>Cyanobacteriota</taxon>
        <taxon>Cyanophyceae</taxon>
        <taxon>Oscillatoriophycideae</taxon>
        <taxon>Oscillatoriales</taxon>
        <taxon>Microcoleaceae</taxon>
        <taxon>Lyngbya</taxon>
    </lineage>
</organism>
<dbReference type="CDD" id="cd00834">
    <property type="entry name" value="KAS_I_II"/>
    <property type="match status" value="1"/>
</dbReference>
<dbReference type="RefSeq" id="WP_166283893.1">
    <property type="nucleotide sequence ID" value="NZ_JTHE03000018.1"/>
</dbReference>
<keyword evidence="2 3" id="KW-0808">Transferase</keyword>
<dbReference type="SMART" id="SM00825">
    <property type="entry name" value="PKS_KS"/>
    <property type="match status" value="1"/>
</dbReference>
<comment type="caution">
    <text evidence="5">The sequence shown here is derived from an EMBL/GenBank/DDBJ whole genome shotgun (WGS) entry which is preliminary data.</text>
</comment>
<dbReference type="InterPro" id="IPR020841">
    <property type="entry name" value="PKS_Beta-ketoAc_synthase_dom"/>
</dbReference>
<dbReference type="InterPro" id="IPR000794">
    <property type="entry name" value="Beta-ketoacyl_synthase"/>
</dbReference>
<keyword evidence="5" id="KW-0012">Acyltransferase</keyword>
<dbReference type="Proteomes" id="UP000031561">
    <property type="component" value="Unassembled WGS sequence"/>
</dbReference>
<keyword evidence="6" id="KW-1185">Reference proteome</keyword>
<evidence type="ECO:0000256" key="3">
    <source>
        <dbReference type="RuleBase" id="RU003694"/>
    </source>
</evidence>